<evidence type="ECO:0000313" key="1">
    <source>
        <dbReference type="EMBL" id="ADI14703.1"/>
    </source>
</evidence>
<dbReference type="EMBL" id="CP002049">
    <property type="protein sequence ID" value="ADI14703.1"/>
    <property type="molecule type" value="Genomic_DNA"/>
</dbReference>
<dbReference type="KEGG" id="tra:Trad_1584"/>
<evidence type="ECO:0000313" key="2">
    <source>
        <dbReference type="Proteomes" id="UP000000379"/>
    </source>
</evidence>
<sequence length="179" mass="18642">MTRPQPLPTLLGALVLLAGIVAFVRSSPPPLAPPPQVPLVAAPASPFEATLVGVTATGEVRETVSLQSYPEPGAQLAATLRALRAWLRDEGGWPEALGAPRVFLPVPTHAVLDFPLSAPPDLSAEAEAQLIASLRRTAARQGVREVTLLVNGRAPATFLGHVALADALELPPDGVQRGE</sequence>
<dbReference type="AlphaFoldDB" id="D7CY64"/>
<accession>D7CY64</accession>
<reference evidence="2" key="1">
    <citation type="submission" date="2010-05" db="EMBL/GenBank/DDBJ databases">
        <title>The complete genome of Truepera radiovictris DSM 17093.</title>
        <authorList>
            <consortium name="US DOE Joint Genome Institute (JGI-PGF)"/>
            <person name="Lucas S."/>
            <person name="Copeland A."/>
            <person name="Lapidus A."/>
            <person name="Glavina del Rio T."/>
            <person name="Dalin E."/>
            <person name="Tice H."/>
            <person name="Bruce D."/>
            <person name="Goodwin L."/>
            <person name="Pitluck S."/>
            <person name="Kyrpides N."/>
            <person name="Mavromatis K."/>
            <person name="Ovchinnikova G."/>
            <person name="Munk A.C."/>
            <person name="Detter J.C."/>
            <person name="Han C."/>
            <person name="Tapia R."/>
            <person name="Land M."/>
            <person name="Hauser L."/>
            <person name="Markowitz V."/>
            <person name="Cheng J.-F."/>
            <person name="Hugenholtz P."/>
            <person name="Woyke T."/>
            <person name="Wu D."/>
            <person name="Tindall B."/>
            <person name="Pomrenke H.G."/>
            <person name="Brambilla E."/>
            <person name="Klenk H.-P."/>
            <person name="Eisen J.A."/>
        </authorList>
    </citation>
    <scope>NUCLEOTIDE SEQUENCE [LARGE SCALE GENOMIC DNA]</scope>
    <source>
        <strain evidence="2">DSM 17093 / CIP 108686 / LMG 22925 / RQ-24</strain>
    </source>
</reference>
<reference evidence="1 2" key="2">
    <citation type="journal article" date="2011" name="Stand. Genomic Sci.">
        <title>Complete genome sequence of Truepera radiovictrix type strain (RQ-24).</title>
        <authorList>
            <person name="Ivanova N."/>
            <person name="Rohde C."/>
            <person name="Munk C."/>
            <person name="Nolan M."/>
            <person name="Lucas S."/>
            <person name="Del Rio T.G."/>
            <person name="Tice H."/>
            <person name="Deshpande S."/>
            <person name="Cheng J.F."/>
            <person name="Tapia R."/>
            <person name="Han C."/>
            <person name="Goodwin L."/>
            <person name="Pitluck S."/>
            <person name="Liolios K."/>
            <person name="Mavromatis K."/>
            <person name="Mikhailova N."/>
            <person name="Pati A."/>
            <person name="Chen A."/>
            <person name="Palaniappan K."/>
            <person name="Land M."/>
            <person name="Hauser L."/>
            <person name="Chang Y.J."/>
            <person name="Jeffries C.D."/>
            <person name="Brambilla E."/>
            <person name="Rohde M."/>
            <person name="Goker M."/>
            <person name="Tindall B.J."/>
            <person name="Woyke T."/>
            <person name="Bristow J."/>
            <person name="Eisen J.A."/>
            <person name="Markowitz V."/>
            <person name="Hugenholtz P."/>
            <person name="Kyrpides N.C."/>
            <person name="Klenk H.P."/>
            <person name="Lapidus A."/>
        </authorList>
    </citation>
    <scope>NUCLEOTIDE SEQUENCE [LARGE SCALE GENOMIC DNA]</scope>
    <source>
        <strain evidence="2">DSM 17093 / CIP 108686 / LMG 22925 / RQ-24</strain>
    </source>
</reference>
<gene>
    <name evidence="1" type="ordered locus">Trad_1584</name>
</gene>
<dbReference type="HOGENOM" id="CLU_1502855_0_0_0"/>
<name>D7CY64_TRURR</name>
<dbReference type="STRING" id="649638.Trad_1584"/>
<proteinExistence type="predicted"/>
<dbReference type="Proteomes" id="UP000000379">
    <property type="component" value="Chromosome"/>
</dbReference>
<organism evidence="1 2">
    <name type="scientific">Truepera radiovictrix (strain DSM 17093 / CIP 108686 / LMG 22925 / RQ-24)</name>
    <dbReference type="NCBI Taxonomy" id="649638"/>
    <lineage>
        <taxon>Bacteria</taxon>
        <taxon>Thermotogati</taxon>
        <taxon>Deinococcota</taxon>
        <taxon>Deinococci</taxon>
        <taxon>Trueperales</taxon>
        <taxon>Trueperaceae</taxon>
        <taxon>Truepera</taxon>
    </lineage>
</organism>
<protein>
    <submittedName>
        <fullName evidence="1">FHA domain containing protein</fullName>
    </submittedName>
</protein>
<dbReference type="RefSeq" id="WP_013178071.1">
    <property type="nucleotide sequence ID" value="NC_014221.1"/>
</dbReference>
<keyword evidence="2" id="KW-1185">Reference proteome</keyword>